<dbReference type="GO" id="GO:0072527">
    <property type="term" value="P:pyrimidine-containing compound metabolic process"/>
    <property type="evidence" value="ECO:0007669"/>
    <property type="project" value="UniProtKB-ARBA"/>
</dbReference>
<proteinExistence type="inferred from homology"/>
<dbReference type="GO" id="GO:0004126">
    <property type="term" value="F:cytidine deaminase activity"/>
    <property type="evidence" value="ECO:0007669"/>
    <property type="project" value="UniProtKB-UniRule"/>
</dbReference>
<keyword evidence="8 14" id="KW-0862">Zinc</keyword>
<comment type="caution">
    <text evidence="16">The sequence shown here is derived from an EMBL/GenBank/DDBJ whole genome shotgun (WGS) entry which is preliminary data.</text>
</comment>
<dbReference type="EC" id="3.5.4.5" evidence="4 15"/>
<comment type="catalytic activity">
    <reaction evidence="11 15">
        <text>cytidine + H2O + H(+) = uridine + NH4(+)</text>
        <dbReference type="Rhea" id="RHEA:16069"/>
        <dbReference type="ChEBI" id="CHEBI:15377"/>
        <dbReference type="ChEBI" id="CHEBI:15378"/>
        <dbReference type="ChEBI" id="CHEBI:16704"/>
        <dbReference type="ChEBI" id="CHEBI:17562"/>
        <dbReference type="ChEBI" id="CHEBI:28938"/>
        <dbReference type="EC" id="3.5.4.5"/>
    </reaction>
</comment>
<dbReference type="EMBL" id="NPCC01000004">
    <property type="protein sequence ID" value="PAE90495.1"/>
    <property type="molecule type" value="Genomic_DNA"/>
</dbReference>
<feature type="binding site" evidence="14">
    <location>
        <position position="89"/>
    </location>
    <ligand>
        <name>Zn(2+)</name>
        <dbReference type="ChEBI" id="CHEBI:29105"/>
        <note>catalytic</note>
    </ligand>
</feature>
<evidence type="ECO:0000256" key="5">
    <source>
        <dbReference type="ARBA" id="ARBA00018266"/>
    </source>
</evidence>
<evidence type="ECO:0000256" key="15">
    <source>
        <dbReference type="RuleBase" id="RU364006"/>
    </source>
</evidence>
<evidence type="ECO:0000256" key="6">
    <source>
        <dbReference type="ARBA" id="ARBA00022723"/>
    </source>
</evidence>
<dbReference type="PROSITE" id="PS51747">
    <property type="entry name" value="CYT_DCMP_DEAMINASES_2"/>
    <property type="match status" value="1"/>
</dbReference>
<accession>A0A268P5A7</accession>
<dbReference type="NCBIfam" id="TIGR01354">
    <property type="entry name" value="cyt_deam_tetra"/>
    <property type="match status" value="1"/>
</dbReference>
<comment type="similarity">
    <text evidence="3 15">Belongs to the cytidine and deoxycytidylate deaminase family.</text>
</comment>
<dbReference type="FunFam" id="3.40.140.10:FF:000008">
    <property type="entry name" value="Cytidine deaminase"/>
    <property type="match status" value="1"/>
</dbReference>
<evidence type="ECO:0000256" key="12">
    <source>
        <dbReference type="PIRSR" id="PIRSR606262-1"/>
    </source>
</evidence>
<dbReference type="GO" id="GO:0005829">
    <property type="term" value="C:cytosol"/>
    <property type="evidence" value="ECO:0007669"/>
    <property type="project" value="TreeGrafter"/>
</dbReference>
<feature type="binding site" evidence="14">
    <location>
        <position position="53"/>
    </location>
    <ligand>
        <name>Zn(2+)</name>
        <dbReference type="ChEBI" id="CHEBI:29105"/>
        <note>catalytic</note>
    </ligand>
</feature>
<dbReference type="CDD" id="cd01283">
    <property type="entry name" value="cytidine_deaminase"/>
    <property type="match status" value="1"/>
</dbReference>
<evidence type="ECO:0000256" key="1">
    <source>
        <dbReference type="ARBA" id="ARBA00001947"/>
    </source>
</evidence>
<dbReference type="GO" id="GO:0055086">
    <property type="term" value="P:nucleobase-containing small molecule metabolic process"/>
    <property type="evidence" value="ECO:0007669"/>
    <property type="project" value="UniProtKB-ARBA"/>
</dbReference>
<feature type="binding site" evidence="13">
    <location>
        <begin position="42"/>
        <end position="48"/>
    </location>
    <ligand>
        <name>substrate</name>
    </ligand>
</feature>
<evidence type="ECO:0000256" key="2">
    <source>
        <dbReference type="ARBA" id="ARBA00003949"/>
    </source>
</evidence>
<dbReference type="InterPro" id="IPR016192">
    <property type="entry name" value="APOBEC/CMP_deaminase_Zn-bd"/>
</dbReference>
<reference evidence="16 17" key="1">
    <citation type="submission" date="2017-07" db="EMBL/GenBank/DDBJ databases">
        <title>Isolation and whole genome analysis of endospore-forming bacteria from heroin.</title>
        <authorList>
            <person name="Kalinowski J."/>
            <person name="Ahrens B."/>
            <person name="Al-Dilaimi A."/>
            <person name="Winkler A."/>
            <person name="Wibberg D."/>
            <person name="Schleenbecker U."/>
            <person name="Ruckert C."/>
            <person name="Wolfel R."/>
            <person name="Grass G."/>
        </authorList>
    </citation>
    <scope>NUCLEOTIDE SEQUENCE [LARGE SCALE GENOMIC DNA]</scope>
    <source>
        <strain evidence="16 17">7539</strain>
    </source>
</reference>
<evidence type="ECO:0000256" key="3">
    <source>
        <dbReference type="ARBA" id="ARBA00006576"/>
    </source>
</evidence>
<comment type="function">
    <text evidence="2 15">This enzyme scavenges exogenous and endogenous cytidine and 2'-deoxycytidine for UMP synthesis.</text>
</comment>
<dbReference type="GO" id="GO:0008270">
    <property type="term" value="F:zinc ion binding"/>
    <property type="evidence" value="ECO:0007669"/>
    <property type="project" value="UniProtKB-UniRule"/>
</dbReference>
<dbReference type="SMR" id="A0A268P5A7"/>
<dbReference type="Gene3D" id="3.40.140.10">
    <property type="entry name" value="Cytidine Deaminase, domain 2"/>
    <property type="match status" value="1"/>
</dbReference>
<evidence type="ECO:0000256" key="7">
    <source>
        <dbReference type="ARBA" id="ARBA00022801"/>
    </source>
</evidence>
<comment type="catalytic activity">
    <reaction evidence="10 15">
        <text>2'-deoxycytidine + H2O + H(+) = 2'-deoxyuridine + NH4(+)</text>
        <dbReference type="Rhea" id="RHEA:13433"/>
        <dbReference type="ChEBI" id="CHEBI:15377"/>
        <dbReference type="ChEBI" id="CHEBI:15378"/>
        <dbReference type="ChEBI" id="CHEBI:15698"/>
        <dbReference type="ChEBI" id="CHEBI:16450"/>
        <dbReference type="ChEBI" id="CHEBI:28938"/>
        <dbReference type="EC" id="3.5.4.5"/>
    </reaction>
</comment>
<dbReference type="Proteomes" id="UP000216207">
    <property type="component" value="Unassembled WGS sequence"/>
</dbReference>
<dbReference type="NCBIfam" id="NF004064">
    <property type="entry name" value="PRK05578.1"/>
    <property type="match status" value="1"/>
</dbReference>
<sequence length="138" mass="14761">MDAETLMQHAITARKDAYVPYSSFAVGAALLLEDGSVVLGGNIENAAYSLANCAERTALFKAYRAGQKPFKAMAVAADTPGPVSPCGACRQVLAELCPPEMPVYLCNLKGNVKQTTVEELLPGFFKAEDLYEAKNNNI</sequence>
<organism evidence="16 17">
    <name type="scientific">Shouchella clausii</name>
    <name type="common">Alkalihalobacillus clausii</name>
    <dbReference type="NCBI Taxonomy" id="79880"/>
    <lineage>
        <taxon>Bacteria</taxon>
        <taxon>Bacillati</taxon>
        <taxon>Bacillota</taxon>
        <taxon>Bacilli</taxon>
        <taxon>Bacillales</taxon>
        <taxon>Bacillaceae</taxon>
        <taxon>Shouchella</taxon>
    </lineage>
</organism>
<gene>
    <name evidence="16" type="primary">cdd</name>
    <name evidence="16" type="ORF">CHH72_00980</name>
</gene>
<dbReference type="InterPro" id="IPR006262">
    <property type="entry name" value="Cyt_deam_tetra"/>
</dbReference>
<evidence type="ECO:0000256" key="10">
    <source>
        <dbReference type="ARBA" id="ARBA00049252"/>
    </source>
</evidence>
<protein>
    <recommendedName>
        <fullName evidence="5 15">Cytidine deaminase</fullName>
        <ecNumber evidence="4 15">3.5.4.5</ecNumber>
    </recommendedName>
    <alternativeName>
        <fullName evidence="9 15">Cytidine aminohydrolase</fullName>
    </alternativeName>
</protein>
<evidence type="ECO:0000256" key="9">
    <source>
        <dbReference type="ARBA" id="ARBA00032005"/>
    </source>
</evidence>
<name>A0A268P5A7_SHOCL</name>
<evidence type="ECO:0000256" key="4">
    <source>
        <dbReference type="ARBA" id="ARBA00012783"/>
    </source>
</evidence>
<dbReference type="PROSITE" id="PS00903">
    <property type="entry name" value="CYT_DCMP_DEAMINASES_1"/>
    <property type="match status" value="1"/>
</dbReference>
<dbReference type="GO" id="GO:0042802">
    <property type="term" value="F:identical protein binding"/>
    <property type="evidence" value="ECO:0007669"/>
    <property type="project" value="UniProtKB-ARBA"/>
</dbReference>
<evidence type="ECO:0000256" key="13">
    <source>
        <dbReference type="PIRSR" id="PIRSR606262-2"/>
    </source>
</evidence>
<dbReference type="SUPFAM" id="SSF53927">
    <property type="entry name" value="Cytidine deaminase-like"/>
    <property type="match status" value="1"/>
</dbReference>
<keyword evidence="6 14" id="KW-0479">Metal-binding</keyword>
<evidence type="ECO:0000313" key="17">
    <source>
        <dbReference type="Proteomes" id="UP000216207"/>
    </source>
</evidence>
<evidence type="ECO:0000256" key="11">
    <source>
        <dbReference type="ARBA" id="ARBA00049558"/>
    </source>
</evidence>
<dbReference type="PANTHER" id="PTHR11644">
    <property type="entry name" value="CYTIDINE DEAMINASE"/>
    <property type="match status" value="1"/>
</dbReference>
<dbReference type="PANTHER" id="PTHR11644:SF2">
    <property type="entry name" value="CYTIDINE DEAMINASE"/>
    <property type="match status" value="1"/>
</dbReference>
<evidence type="ECO:0000256" key="14">
    <source>
        <dbReference type="PIRSR" id="PIRSR606262-3"/>
    </source>
</evidence>
<keyword evidence="7 15" id="KW-0378">Hydrolase</keyword>
<comment type="cofactor">
    <cofactor evidence="1 14 15">
        <name>Zn(2+)</name>
        <dbReference type="ChEBI" id="CHEBI:29105"/>
    </cofactor>
</comment>
<dbReference type="InterPro" id="IPR002125">
    <property type="entry name" value="CMP_dCMP_dom"/>
</dbReference>
<dbReference type="RefSeq" id="WP_011246524.1">
    <property type="nucleotide sequence ID" value="NZ_BOQQ01000005.1"/>
</dbReference>
<dbReference type="InterPro" id="IPR050202">
    <property type="entry name" value="Cyt/Deoxycyt_deaminase"/>
</dbReference>
<dbReference type="Pfam" id="PF00383">
    <property type="entry name" value="dCMP_cyt_deam_1"/>
    <property type="match status" value="1"/>
</dbReference>
<dbReference type="OMA" id="IEIYFMG"/>
<dbReference type="InterPro" id="IPR016193">
    <property type="entry name" value="Cytidine_deaminase-like"/>
</dbReference>
<feature type="binding site" evidence="14">
    <location>
        <position position="86"/>
    </location>
    <ligand>
        <name>Zn(2+)</name>
        <dbReference type="ChEBI" id="CHEBI:29105"/>
        <note>catalytic</note>
    </ligand>
</feature>
<evidence type="ECO:0000313" key="16">
    <source>
        <dbReference type="EMBL" id="PAE90495.1"/>
    </source>
</evidence>
<evidence type="ECO:0000256" key="8">
    <source>
        <dbReference type="ARBA" id="ARBA00022833"/>
    </source>
</evidence>
<feature type="active site" description="Proton donor" evidence="12">
    <location>
        <position position="55"/>
    </location>
</feature>
<dbReference type="AlphaFoldDB" id="A0A268P5A7"/>